<keyword evidence="3" id="KW-1185">Reference proteome</keyword>
<feature type="compositionally biased region" description="Basic and acidic residues" evidence="1">
    <location>
        <begin position="50"/>
        <end position="68"/>
    </location>
</feature>
<dbReference type="Proteomes" id="UP000765509">
    <property type="component" value="Unassembled WGS sequence"/>
</dbReference>
<dbReference type="AlphaFoldDB" id="A0A9Q3PG22"/>
<organism evidence="2 3">
    <name type="scientific">Austropuccinia psidii MF-1</name>
    <dbReference type="NCBI Taxonomy" id="1389203"/>
    <lineage>
        <taxon>Eukaryota</taxon>
        <taxon>Fungi</taxon>
        <taxon>Dikarya</taxon>
        <taxon>Basidiomycota</taxon>
        <taxon>Pucciniomycotina</taxon>
        <taxon>Pucciniomycetes</taxon>
        <taxon>Pucciniales</taxon>
        <taxon>Sphaerophragmiaceae</taxon>
        <taxon>Austropuccinia</taxon>
    </lineage>
</organism>
<comment type="caution">
    <text evidence="2">The sequence shown here is derived from an EMBL/GenBank/DDBJ whole genome shotgun (WGS) entry which is preliminary data.</text>
</comment>
<protein>
    <submittedName>
        <fullName evidence="2">Uncharacterized protein</fullName>
    </submittedName>
</protein>
<gene>
    <name evidence="2" type="ORF">O181_100074</name>
</gene>
<accession>A0A9Q3PG22</accession>
<name>A0A9Q3PG22_9BASI</name>
<proteinExistence type="predicted"/>
<sequence>MLLLLLDLNHFQQATIEIYQSQYRLVYGSKPERVGTSPKSLDRHHELISSGEELHGAIKDRRTSEGLDTHVFQRTSPTDKSLVKNQSMLSEDQKKKLAQGK</sequence>
<reference evidence="2" key="1">
    <citation type="submission" date="2021-03" db="EMBL/GenBank/DDBJ databases">
        <title>Draft genome sequence of rust myrtle Austropuccinia psidii MF-1, a brazilian biotype.</title>
        <authorList>
            <person name="Quecine M.C."/>
            <person name="Pachon D.M.R."/>
            <person name="Bonatelli M.L."/>
            <person name="Correr F.H."/>
            <person name="Franceschini L.M."/>
            <person name="Leite T.F."/>
            <person name="Margarido G.R.A."/>
            <person name="Almeida C.A."/>
            <person name="Ferrarezi J.A."/>
            <person name="Labate C.A."/>
        </authorList>
    </citation>
    <scope>NUCLEOTIDE SEQUENCE</scope>
    <source>
        <strain evidence="2">MF-1</strain>
    </source>
</reference>
<feature type="compositionally biased region" description="Polar residues" evidence="1">
    <location>
        <begin position="72"/>
        <end position="90"/>
    </location>
</feature>
<dbReference type="EMBL" id="AVOT02069452">
    <property type="protein sequence ID" value="MBW0560359.1"/>
    <property type="molecule type" value="Genomic_DNA"/>
</dbReference>
<evidence type="ECO:0000256" key="1">
    <source>
        <dbReference type="SAM" id="MobiDB-lite"/>
    </source>
</evidence>
<evidence type="ECO:0000313" key="2">
    <source>
        <dbReference type="EMBL" id="MBW0560359.1"/>
    </source>
</evidence>
<evidence type="ECO:0000313" key="3">
    <source>
        <dbReference type="Proteomes" id="UP000765509"/>
    </source>
</evidence>
<feature type="region of interest" description="Disordered" evidence="1">
    <location>
        <begin position="50"/>
        <end position="101"/>
    </location>
</feature>